<evidence type="ECO:0000259" key="7">
    <source>
        <dbReference type="PROSITE" id="PS51202"/>
    </source>
</evidence>
<name>A0A0F9F668_9ZZZZ</name>
<evidence type="ECO:0000256" key="4">
    <source>
        <dbReference type="ARBA" id="ARBA00023027"/>
    </source>
</evidence>
<comment type="caution">
    <text evidence="8">The sequence shown here is derived from an EMBL/GenBank/DDBJ whole genome shotgun (WGS) entry which is preliminary data.</text>
</comment>
<keyword evidence="3" id="KW-0630">Potassium</keyword>
<dbReference type="GO" id="GO:0005886">
    <property type="term" value="C:plasma membrane"/>
    <property type="evidence" value="ECO:0007669"/>
    <property type="project" value="InterPro"/>
</dbReference>
<evidence type="ECO:0000256" key="1">
    <source>
        <dbReference type="ARBA" id="ARBA00022448"/>
    </source>
</evidence>
<dbReference type="PROSITE" id="PS51201">
    <property type="entry name" value="RCK_N"/>
    <property type="match status" value="1"/>
</dbReference>
<dbReference type="SUPFAM" id="SSF116726">
    <property type="entry name" value="TrkA C-terminal domain-like"/>
    <property type="match status" value="1"/>
</dbReference>
<feature type="domain" description="RCK C-terminal" evidence="7">
    <location>
        <begin position="148"/>
        <end position="228"/>
    </location>
</feature>
<dbReference type="PANTHER" id="PTHR43833">
    <property type="entry name" value="POTASSIUM CHANNEL PROTEIN 2-RELATED-RELATED"/>
    <property type="match status" value="1"/>
</dbReference>
<dbReference type="Pfam" id="PF02080">
    <property type="entry name" value="TrkA_C"/>
    <property type="match status" value="1"/>
</dbReference>
<keyword evidence="4" id="KW-0520">NAD</keyword>
<dbReference type="Gene3D" id="3.40.50.720">
    <property type="entry name" value="NAD(P)-binding Rossmann-like Domain"/>
    <property type="match status" value="1"/>
</dbReference>
<dbReference type="Gene3D" id="3.30.70.1450">
    <property type="entry name" value="Regulator of K+ conductance, C-terminal domain"/>
    <property type="match status" value="1"/>
</dbReference>
<dbReference type="InterPro" id="IPR050721">
    <property type="entry name" value="Trk_Ktr_HKT_K-transport"/>
</dbReference>
<dbReference type="InterPro" id="IPR036291">
    <property type="entry name" value="NAD(P)-bd_dom_sf"/>
</dbReference>
<dbReference type="Pfam" id="PF02254">
    <property type="entry name" value="TrkA_N"/>
    <property type="match status" value="1"/>
</dbReference>
<organism evidence="8">
    <name type="scientific">marine sediment metagenome</name>
    <dbReference type="NCBI Taxonomy" id="412755"/>
    <lineage>
        <taxon>unclassified sequences</taxon>
        <taxon>metagenomes</taxon>
        <taxon>ecological metagenomes</taxon>
    </lineage>
</organism>
<keyword evidence="2" id="KW-0633">Potassium transport</keyword>
<dbReference type="PANTHER" id="PTHR43833:SF5">
    <property type="entry name" value="TRK SYSTEM POTASSIUM UPTAKE PROTEIN TRKA"/>
    <property type="match status" value="1"/>
</dbReference>
<keyword evidence="5" id="KW-0406">Ion transport</keyword>
<reference evidence="8" key="1">
    <citation type="journal article" date="2015" name="Nature">
        <title>Complex archaea that bridge the gap between prokaryotes and eukaryotes.</title>
        <authorList>
            <person name="Spang A."/>
            <person name="Saw J.H."/>
            <person name="Jorgensen S.L."/>
            <person name="Zaremba-Niedzwiedzka K."/>
            <person name="Martijn J."/>
            <person name="Lind A.E."/>
            <person name="van Eijk R."/>
            <person name="Schleper C."/>
            <person name="Guy L."/>
            <person name="Ettema T.J."/>
        </authorList>
    </citation>
    <scope>NUCLEOTIDE SEQUENCE</scope>
</reference>
<dbReference type="InterPro" id="IPR006037">
    <property type="entry name" value="RCK_C"/>
</dbReference>
<protein>
    <recommendedName>
        <fullName evidence="9">RCK C-terminal domain-containing protein</fullName>
    </recommendedName>
</protein>
<dbReference type="SUPFAM" id="SSF51735">
    <property type="entry name" value="NAD(P)-binding Rossmann-fold domains"/>
    <property type="match status" value="1"/>
</dbReference>
<evidence type="ECO:0008006" key="9">
    <source>
        <dbReference type="Google" id="ProtNLM"/>
    </source>
</evidence>
<feature type="non-terminal residue" evidence="8">
    <location>
        <position position="1"/>
    </location>
</feature>
<dbReference type="InterPro" id="IPR006036">
    <property type="entry name" value="K_uptake_TrkA"/>
</dbReference>
<sequence length="228" mass="24516">SIKFLGASVKPAKKIMIVGGGRVGFHIASIMEAKADVKIIERDTERCKLLSKNLKNTIVLNGDGSDENLLTEENIEDMDVFVSVSNNEELNIMTSLLAKRLSSTNTITIVNKTDYLSLAGGLGLQSVLSPRIITASSIMKYVRRGEIISMTTIADGGAEVLEARIGAGSSLVGKALKDSRLPKNSLVGTIVRGESIIIPTGEDVIQEGDKLIFFTLKDAVKKLEKLLV</sequence>
<gene>
    <name evidence="8" type="ORF">LCGC14_1989940</name>
</gene>
<evidence type="ECO:0000256" key="3">
    <source>
        <dbReference type="ARBA" id="ARBA00022958"/>
    </source>
</evidence>
<dbReference type="InterPro" id="IPR003148">
    <property type="entry name" value="RCK_N"/>
</dbReference>
<evidence type="ECO:0000256" key="2">
    <source>
        <dbReference type="ARBA" id="ARBA00022538"/>
    </source>
</evidence>
<dbReference type="GO" id="GO:0015079">
    <property type="term" value="F:potassium ion transmembrane transporter activity"/>
    <property type="evidence" value="ECO:0007669"/>
    <property type="project" value="InterPro"/>
</dbReference>
<keyword evidence="1" id="KW-0813">Transport</keyword>
<dbReference type="EMBL" id="LAZR01022423">
    <property type="protein sequence ID" value="KKL81919.1"/>
    <property type="molecule type" value="Genomic_DNA"/>
</dbReference>
<dbReference type="InterPro" id="IPR036721">
    <property type="entry name" value="RCK_C_sf"/>
</dbReference>
<dbReference type="PRINTS" id="PR00335">
    <property type="entry name" value="KUPTAKETRKA"/>
</dbReference>
<dbReference type="PROSITE" id="PS51202">
    <property type="entry name" value="RCK_C"/>
    <property type="match status" value="1"/>
</dbReference>
<proteinExistence type="predicted"/>
<evidence type="ECO:0000256" key="5">
    <source>
        <dbReference type="ARBA" id="ARBA00023065"/>
    </source>
</evidence>
<dbReference type="AlphaFoldDB" id="A0A0F9F668"/>
<evidence type="ECO:0000259" key="6">
    <source>
        <dbReference type="PROSITE" id="PS51201"/>
    </source>
</evidence>
<accession>A0A0F9F668</accession>
<feature type="domain" description="RCK N-terminal" evidence="6">
    <location>
        <begin position="12"/>
        <end position="134"/>
    </location>
</feature>
<evidence type="ECO:0000313" key="8">
    <source>
        <dbReference type="EMBL" id="KKL81919.1"/>
    </source>
</evidence>